<dbReference type="SUPFAM" id="SSF81321">
    <property type="entry name" value="Family A G protein-coupled receptor-like"/>
    <property type="match status" value="1"/>
</dbReference>
<dbReference type="PROSITE" id="PS50068">
    <property type="entry name" value="LDLRA_2"/>
    <property type="match status" value="5"/>
</dbReference>
<dbReference type="Gene3D" id="2.60.120.1000">
    <property type="match status" value="1"/>
</dbReference>
<dbReference type="Pfam" id="PF01462">
    <property type="entry name" value="LRRNT"/>
    <property type="match status" value="1"/>
</dbReference>
<feature type="transmembrane region" description="Helical" evidence="14">
    <location>
        <begin position="850"/>
        <end position="870"/>
    </location>
</feature>
<keyword evidence="7 14" id="KW-1133">Transmembrane helix</keyword>
<dbReference type="PROSITE" id="PS50262">
    <property type="entry name" value="G_PROTEIN_RECEP_F1_2"/>
    <property type="match status" value="1"/>
</dbReference>
<evidence type="ECO:0000256" key="5">
    <source>
        <dbReference type="ARBA" id="ARBA00022729"/>
    </source>
</evidence>
<dbReference type="PANTHER" id="PTHR24372">
    <property type="entry name" value="GLYCOPROTEIN HORMONE RECEPTOR"/>
    <property type="match status" value="1"/>
</dbReference>
<sequence length="1190" mass="133079">MNSSVVGGDIVLGSKCPPDSFTCQNGDCTSLSRYCDFVEDCQDGSDEVNCVHRNCSESEFNCNNGQCVPRDKVCDLTPDCSDGSDEEGCAGRCKPQETFQCFDSTCIPAHAFCDGYVDCAGEYAEDEPENCESITTDVLAIKERKQLCDAGYLSCSDVYNSRKHVPSGTYTIDIDGSAGDVDPFPVNCDFQRQDDDSVTAWTLIHHDSEERTYVRSHVIGPGGHRRNVSYVGITAIQLEALIADADSCRQFVRWECEGAAFGFDDRAVSWWISRDLQPQYYWGGATRNHTCGCYPNCTQPELACNCDVNQRFLWQEDSGYLTDKTKLPVMQLWLGGTSGTGEAGYITLGPLECTSALAESHRKDCLTSINWLQCHNGHYVNDALACLDGYDEDGFQTGCRDVSHLRNCEYFQCPDNYVKCPGSYCVPMHTVCDGQWDCPGGHDEVNCETFSCPGMYKCHQQQYCIPAAQLCDGRRQCEMGDDEYLCDIQCPLPCRCSALSIFCSYSNLTELPDKIPFQIRKLDISHNLIDLDSIEFGNWLYLSELNISFNSIHNVPSSRFQMLHNLYLLDLRYNNIQHIEENAFAGLQNLRYLLLTGNFNLSDIDSNAFEGLGLLNELVLVGHSLSTLKSGTFLGLEQLKHLNLSGNKLTEVHDGAFDGLTQLQLLDVRGNDINVFSEAMFTGLENLEYLYSDSFKFCCLAKGLVSFDNCLPQADAFSSCEDLMSNYTLRISIWVLGTIAFACNLFVIIWRLKTKDANRISSGLVLSLGCADLLMGVYLLIIAGVDMHYRGRYIAYAESWRNSTLCKFAGFLSTLSSEVAVLTLTLITIDRLICLAFQFRVRRFTVKQMYIMLGTAWMAATVLSCIPFLIDSYFHGQFYSKSGTCLALPLTAEVHPGWEYSVALFLCLNFIAFVVIIVSYVYMYVTITKTTRAVQRISSQKSKELSVGRQMALLVLSNFCCWAPIIIMGLLALGGAVVIPGAVYAWTAVFILPFNAATDPILYTISSLDLRTVRYGLSWKNSNNKSRYHSNAANGASVYDRQSKINNYSVPVNDGGDLAKSLRKKPTFNHKAPHGYISLTQFLKESRPIRIDDVRYITKVICETLNQVHKSGYALGHFESETIFISRNVADQIHVYVPDLNAYKTGVYPTQKHSDDTAQDMEDLANIVKRMLRAYKLQSRYNSECNVSHV</sequence>
<evidence type="ECO:0000256" key="1">
    <source>
        <dbReference type="ARBA" id="ARBA00004651"/>
    </source>
</evidence>
<keyword evidence="9 14" id="KW-0472">Membrane</keyword>
<keyword evidence="8" id="KW-0297">G-protein coupled receptor</keyword>
<feature type="disulfide bond" evidence="13">
    <location>
        <begin position="471"/>
        <end position="486"/>
    </location>
</feature>
<evidence type="ECO:0000256" key="14">
    <source>
        <dbReference type="SAM" id="Phobius"/>
    </source>
</evidence>
<dbReference type="CDD" id="cd15137">
    <property type="entry name" value="7tmA_Relaxin_R"/>
    <property type="match status" value="1"/>
</dbReference>
<dbReference type="Pfam" id="PF13855">
    <property type="entry name" value="LRR_8"/>
    <property type="match status" value="2"/>
</dbReference>
<keyword evidence="16" id="KW-1185">Reference proteome</keyword>
<evidence type="ECO:0000256" key="13">
    <source>
        <dbReference type="PROSITE-ProRule" id="PRU00124"/>
    </source>
</evidence>
<dbReference type="Gene3D" id="4.10.400.10">
    <property type="entry name" value="Low-density Lipoprotein Receptor"/>
    <property type="match status" value="5"/>
</dbReference>
<dbReference type="PANTHER" id="PTHR24372:SF77">
    <property type="entry name" value="G-PROTEIN COUPLED RECEPTORS FAMILY 1 PROFILE DOMAIN-CONTAINING PROTEIN"/>
    <property type="match status" value="1"/>
</dbReference>
<feature type="disulfide bond" evidence="13">
    <location>
        <begin position="432"/>
        <end position="447"/>
    </location>
</feature>
<dbReference type="Pfam" id="PF00057">
    <property type="entry name" value="Ldl_recept_a"/>
    <property type="match status" value="3"/>
</dbReference>
<feature type="transmembrane region" description="Helical" evidence="14">
    <location>
        <begin position="900"/>
        <end position="922"/>
    </location>
</feature>
<feature type="disulfide bond" evidence="13">
    <location>
        <begin position="23"/>
        <end position="41"/>
    </location>
</feature>
<feature type="disulfide bond" evidence="13">
    <location>
        <begin position="101"/>
        <end position="119"/>
    </location>
</feature>
<evidence type="ECO:0000256" key="12">
    <source>
        <dbReference type="ARBA" id="ARBA00023224"/>
    </source>
</evidence>
<evidence type="ECO:0000256" key="3">
    <source>
        <dbReference type="ARBA" id="ARBA00022614"/>
    </source>
</evidence>
<dbReference type="InterPro" id="IPR036055">
    <property type="entry name" value="LDL_receptor-like_sf"/>
</dbReference>
<feature type="disulfide bond" evidence="13">
    <location>
        <begin position="35"/>
        <end position="50"/>
    </location>
</feature>
<dbReference type="Pfam" id="PF00001">
    <property type="entry name" value="7tm_1"/>
    <property type="match status" value="1"/>
</dbReference>
<evidence type="ECO:0000313" key="16">
    <source>
        <dbReference type="Proteomes" id="UP000695022"/>
    </source>
</evidence>
<feature type="disulfide bond" evidence="13">
    <location>
        <begin position="420"/>
        <end position="438"/>
    </location>
</feature>
<evidence type="ECO:0000256" key="8">
    <source>
        <dbReference type="ARBA" id="ARBA00023040"/>
    </source>
</evidence>
<evidence type="ECO:0000256" key="4">
    <source>
        <dbReference type="ARBA" id="ARBA00022692"/>
    </source>
</evidence>
<comment type="subcellular location">
    <subcellularLocation>
        <location evidence="1">Cell membrane</location>
        <topology evidence="1">Multi-pass membrane protein</topology>
    </subcellularLocation>
</comment>
<dbReference type="InterPro" id="IPR000276">
    <property type="entry name" value="GPCR_Rhodpsn"/>
</dbReference>
<dbReference type="InterPro" id="IPR023415">
    <property type="entry name" value="LDLR_class-A_CS"/>
</dbReference>
<dbReference type="InterPro" id="IPR001611">
    <property type="entry name" value="Leu-rich_rpt"/>
</dbReference>
<dbReference type="InterPro" id="IPR003591">
    <property type="entry name" value="Leu-rich_rpt_typical-subtyp"/>
</dbReference>
<evidence type="ECO:0000256" key="7">
    <source>
        <dbReference type="ARBA" id="ARBA00022989"/>
    </source>
</evidence>
<dbReference type="RefSeq" id="XP_014664050.1">
    <property type="nucleotide sequence ID" value="XM_014808564.1"/>
</dbReference>
<keyword evidence="3" id="KW-0433">Leucine-rich repeat</keyword>
<keyword evidence="5" id="KW-0732">Signal</keyword>
<keyword evidence="12" id="KW-0807">Transducer</keyword>
<evidence type="ECO:0000256" key="10">
    <source>
        <dbReference type="ARBA" id="ARBA00023157"/>
    </source>
</evidence>
<dbReference type="PRINTS" id="PR00261">
    <property type="entry name" value="LDLRECEPTOR"/>
</dbReference>
<accession>A0ABM1DVS9</accession>
<evidence type="ECO:0000259" key="15">
    <source>
        <dbReference type="PROSITE" id="PS50262"/>
    </source>
</evidence>
<reference evidence="17" key="1">
    <citation type="submission" date="2025-08" db="UniProtKB">
        <authorList>
            <consortium name="RefSeq"/>
        </authorList>
    </citation>
    <scope>IDENTIFICATION</scope>
</reference>
<dbReference type="SUPFAM" id="SSF57424">
    <property type="entry name" value="LDL receptor-like module"/>
    <property type="match status" value="5"/>
</dbReference>
<evidence type="ECO:0000256" key="2">
    <source>
        <dbReference type="ARBA" id="ARBA00022475"/>
    </source>
</evidence>
<feature type="transmembrane region" description="Helical" evidence="14">
    <location>
        <begin position="764"/>
        <end position="785"/>
    </location>
</feature>
<comment type="caution">
    <text evidence="13">Lacks conserved residue(s) required for the propagation of feature annotation.</text>
</comment>
<dbReference type="Gene3D" id="3.80.10.10">
    <property type="entry name" value="Ribonuclease Inhibitor"/>
    <property type="match status" value="2"/>
</dbReference>
<keyword evidence="2" id="KW-1003">Cell membrane</keyword>
<evidence type="ECO:0000256" key="9">
    <source>
        <dbReference type="ARBA" id="ARBA00023136"/>
    </source>
</evidence>
<evidence type="ECO:0000256" key="6">
    <source>
        <dbReference type="ARBA" id="ARBA00022737"/>
    </source>
</evidence>
<gene>
    <name evidence="17" type="primary">LOC106806571</name>
</gene>
<feature type="transmembrane region" description="Helical" evidence="14">
    <location>
        <begin position="731"/>
        <end position="752"/>
    </location>
</feature>
<dbReference type="PROSITE" id="PS01209">
    <property type="entry name" value="LDLRA_1"/>
    <property type="match status" value="1"/>
</dbReference>
<feature type="disulfide bond" evidence="13">
    <location>
        <begin position="16"/>
        <end position="28"/>
    </location>
</feature>
<evidence type="ECO:0000256" key="11">
    <source>
        <dbReference type="ARBA" id="ARBA00023170"/>
    </source>
</evidence>
<dbReference type="InterPro" id="IPR000372">
    <property type="entry name" value="LRRNT"/>
</dbReference>
<keyword evidence="6" id="KW-0677">Repeat</keyword>
<feature type="disulfide bond" evidence="13">
    <location>
        <begin position="62"/>
        <end position="80"/>
    </location>
</feature>
<feature type="transmembrane region" description="Helical" evidence="14">
    <location>
        <begin position="983"/>
        <end position="1005"/>
    </location>
</feature>
<name>A0ABM1DVS9_PRICU</name>
<feature type="domain" description="G-protein coupled receptors family 1 profile" evidence="15">
    <location>
        <begin position="743"/>
        <end position="1003"/>
    </location>
</feature>
<protein>
    <submittedName>
        <fullName evidence="17">G-protein coupled receptor GRL101-like</fullName>
    </submittedName>
</protein>
<dbReference type="InterPro" id="IPR002172">
    <property type="entry name" value="LDrepeatLR_classA_rpt"/>
</dbReference>
<dbReference type="SUPFAM" id="SSF52058">
    <property type="entry name" value="L domain-like"/>
    <property type="match status" value="1"/>
</dbReference>
<proteinExistence type="predicted"/>
<dbReference type="InterPro" id="IPR032675">
    <property type="entry name" value="LRR_dom_sf"/>
</dbReference>
<dbReference type="InterPro" id="IPR017452">
    <property type="entry name" value="GPCR_Rhodpsn_7TM"/>
</dbReference>
<feature type="disulfide bond" evidence="13">
    <location>
        <begin position="413"/>
        <end position="425"/>
    </location>
</feature>
<keyword evidence="10 13" id="KW-1015">Disulfide bond</keyword>
<feature type="transmembrane region" description="Helical" evidence="14">
    <location>
        <begin position="951"/>
        <end position="977"/>
    </location>
</feature>
<dbReference type="Proteomes" id="UP000695022">
    <property type="component" value="Unplaced"/>
</dbReference>
<dbReference type="Gene3D" id="1.20.1070.10">
    <property type="entry name" value="Rhodopsin 7-helix transmembrane proteins"/>
    <property type="match status" value="1"/>
</dbReference>
<dbReference type="SMART" id="SM00013">
    <property type="entry name" value="LRRNT"/>
    <property type="match status" value="1"/>
</dbReference>
<dbReference type="PROSITE" id="PS51450">
    <property type="entry name" value="LRR"/>
    <property type="match status" value="2"/>
</dbReference>
<keyword evidence="11" id="KW-0675">Receptor</keyword>
<feature type="disulfide bond" evidence="13">
    <location>
        <begin position="452"/>
        <end position="464"/>
    </location>
</feature>
<keyword evidence="4 14" id="KW-0812">Transmembrane</keyword>
<feature type="disulfide bond" evidence="13">
    <location>
        <begin position="55"/>
        <end position="67"/>
    </location>
</feature>
<dbReference type="CDD" id="cd00112">
    <property type="entry name" value="LDLa"/>
    <property type="match status" value="5"/>
</dbReference>
<dbReference type="SMART" id="SM00192">
    <property type="entry name" value="LDLa"/>
    <property type="match status" value="5"/>
</dbReference>
<feature type="disulfide bond" evidence="13">
    <location>
        <begin position="74"/>
        <end position="89"/>
    </location>
</feature>
<organism evidence="16 17">
    <name type="scientific">Priapulus caudatus</name>
    <name type="common">Priapulid worm</name>
    <dbReference type="NCBI Taxonomy" id="37621"/>
    <lineage>
        <taxon>Eukaryota</taxon>
        <taxon>Metazoa</taxon>
        <taxon>Ecdysozoa</taxon>
        <taxon>Scalidophora</taxon>
        <taxon>Priapulida</taxon>
        <taxon>Priapulimorpha</taxon>
        <taxon>Priapulimorphida</taxon>
        <taxon>Priapulidae</taxon>
        <taxon>Priapulus</taxon>
    </lineage>
</organism>
<evidence type="ECO:0000313" key="17">
    <source>
        <dbReference type="RefSeq" id="XP_014664050.1"/>
    </source>
</evidence>
<dbReference type="GeneID" id="106806571"/>
<dbReference type="SMART" id="SM00369">
    <property type="entry name" value="LRR_TYP"/>
    <property type="match status" value="5"/>
</dbReference>